<dbReference type="Gene3D" id="3.40.50.300">
    <property type="entry name" value="P-loop containing nucleotide triphosphate hydrolases"/>
    <property type="match status" value="1"/>
</dbReference>
<keyword evidence="1 3" id="KW-0547">Nucleotide-binding</keyword>
<evidence type="ECO:0000259" key="5">
    <source>
        <dbReference type="PROSITE" id="PS51718"/>
    </source>
</evidence>
<evidence type="ECO:0008006" key="8">
    <source>
        <dbReference type="Google" id="ProtNLM"/>
    </source>
</evidence>
<keyword evidence="2 3" id="KW-0342">GTP-binding</keyword>
<dbReference type="GO" id="GO:0005874">
    <property type="term" value="C:microtubule"/>
    <property type="evidence" value="ECO:0007669"/>
    <property type="project" value="TreeGrafter"/>
</dbReference>
<dbReference type="PANTHER" id="PTHR11566">
    <property type="entry name" value="DYNAMIN"/>
    <property type="match status" value="1"/>
</dbReference>
<dbReference type="SUPFAM" id="SSF52540">
    <property type="entry name" value="P-loop containing nucleoside triphosphate hydrolases"/>
    <property type="match status" value="1"/>
</dbReference>
<dbReference type="PROSITE" id="PS51388">
    <property type="entry name" value="GED"/>
    <property type="match status" value="1"/>
</dbReference>
<dbReference type="GO" id="GO:0098793">
    <property type="term" value="C:presynapse"/>
    <property type="evidence" value="ECO:0007669"/>
    <property type="project" value="GOC"/>
</dbReference>
<reference evidence="6 7" key="1">
    <citation type="journal article" date="2018" name="Nat. Ecol. Evol.">
        <title>Shark genomes provide insights into elasmobranch evolution and the origin of vertebrates.</title>
        <authorList>
            <person name="Hara Y"/>
            <person name="Yamaguchi K"/>
            <person name="Onimaru K"/>
            <person name="Kadota M"/>
            <person name="Koyanagi M"/>
            <person name="Keeley SD"/>
            <person name="Tatsumi K"/>
            <person name="Tanaka K"/>
            <person name="Motone F"/>
            <person name="Kageyama Y"/>
            <person name="Nozu R"/>
            <person name="Adachi N"/>
            <person name="Nishimura O"/>
            <person name="Nakagawa R"/>
            <person name="Tanegashima C"/>
            <person name="Kiyatake I"/>
            <person name="Matsumoto R"/>
            <person name="Murakumo K"/>
            <person name="Nishida K"/>
            <person name="Terakita A"/>
            <person name="Kuratani S"/>
            <person name="Sato K"/>
            <person name="Hyodo S Kuraku.S."/>
        </authorList>
    </citation>
    <scope>NUCLEOTIDE SEQUENCE [LARGE SCALE GENOMIC DNA]</scope>
</reference>
<dbReference type="CDD" id="cd08771">
    <property type="entry name" value="DLP_1"/>
    <property type="match status" value="1"/>
</dbReference>
<dbReference type="GO" id="GO:0005525">
    <property type="term" value="F:GTP binding"/>
    <property type="evidence" value="ECO:0007669"/>
    <property type="project" value="UniProtKB-KW"/>
</dbReference>
<dbReference type="STRING" id="137246.A0A401S4R3"/>
<dbReference type="Gene3D" id="1.20.120.1240">
    <property type="entry name" value="Dynamin, middle domain"/>
    <property type="match status" value="1"/>
</dbReference>
<dbReference type="GO" id="GO:0003924">
    <property type="term" value="F:GTPase activity"/>
    <property type="evidence" value="ECO:0007669"/>
    <property type="project" value="InterPro"/>
</dbReference>
<dbReference type="Pfam" id="PF02212">
    <property type="entry name" value="GED"/>
    <property type="match status" value="1"/>
</dbReference>
<comment type="caution">
    <text evidence="6">The sequence shown here is derived from an EMBL/GenBank/DDBJ whole genome shotgun (WGS) entry which is preliminary data.</text>
</comment>
<dbReference type="InterPro" id="IPR001401">
    <property type="entry name" value="Dynamin_GTPase"/>
</dbReference>
<name>A0A401S4R3_CHIPU</name>
<dbReference type="SMART" id="SM00302">
    <property type="entry name" value="GED"/>
    <property type="match status" value="1"/>
</dbReference>
<dbReference type="GO" id="GO:0005737">
    <property type="term" value="C:cytoplasm"/>
    <property type="evidence" value="ECO:0007669"/>
    <property type="project" value="TreeGrafter"/>
</dbReference>
<dbReference type="AlphaFoldDB" id="A0A401S4R3"/>
<dbReference type="EMBL" id="BEZZ01000085">
    <property type="protein sequence ID" value="GCC25387.1"/>
    <property type="molecule type" value="Genomic_DNA"/>
</dbReference>
<dbReference type="OrthoDB" id="5061070at2759"/>
<dbReference type="GO" id="GO:0051607">
    <property type="term" value="P:defense response to virus"/>
    <property type="evidence" value="ECO:0007669"/>
    <property type="project" value="TreeGrafter"/>
</dbReference>
<accession>A0A401S4R3</accession>
<dbReference type="GO" id="GO:0005634">
    <property type="term" value="C:nucleus"/>
    <property type="evidence" value="ECO:0007669"/>
    <property type="project" value="TreeGrafter"/>
</dbReference>
<dbReference type="InterPro" id="IPR000375">
    <property type="entry name" value="Dynamin_stalk"/>
</dbReference>
<dbReference type="GO" id="GO:0016185">
    <property type="term" value="P:synaptic vesicle budding from presynaptic endocytic zone membrane"/>
    <property type="evidence" value="ECO:0007669"/>
    <property type="project" value="TreeGrafter"/>
</dbReference>
<dbReference type="GO" id="GO:0008017">
    <property type="term" value="F:microtubule binding"/>
    <property type="evidence" value="ECO:0007669"/>
    <property type="project" value="TreeGrafter"/>
</dbReference>
<dbReference type="InterPro" id="IPR020850">
    <property type="entry name" value="GED_dom"/>
</dbReference>
<evidence type="ECO:0000313" key="6">
    <source>
        <dbReference type="EMBL" id="GCC25387.1"/>
    </source>
</evidence>
<dbReference type="InterPro" id="IPR027417">
    <property type="entry name" value="P-loop_NTPase"/>
</dbReference>
<dbReference type="PRINTS" id="PR00195">
    <property type="entry name" value="DYNAMIN"/>
</dbReference>
<proteinExistence type="inferred from homology"/>
<evidence type="ECO:0000256" key="1">
    <source>
        <dbReference type="ARBA" id="ARBA00022741"/>
    </source>
</evidence>
<dbReference type="InterPro" id="IPR003130">
    <property type="entry name" value="GED"/>
</dbReference>
<dbReference type="PROSITE" id="PS00410">
    <property type="entry name" value="G_DYNAMIN_1"/>
    <property type="match status" value="1"/>
</dbReference>
<sequence length="583" mass="66638">MAVFSNVFEENIRDYINTIDELRSMGIDKDFALPTIAVIGDQSSGKSSVLEMLSDVALPRGKGIVTRCPLELKLKKVADDKPWKGQIRYREYVKTLDRASQVEDEILQAQDMLTENTPISSELISLTVESNNAPDLTLIDLPGIARVPVGNQPQDIGKMTKKLIKSYIQRKETIVLVVIPCSMDIVTTEALKMAHEFDPEGERTLGVLTKPDLIDKGTEEDIIKILENKVVPLKKGYILVKPLLDKGIASFEHLSEKLTSELIHKIMIWLPIMEEALRKKVIQVKDKLHELGGSIPQEAGARKCLLNNKILSYCEEINNLIMGDYKKDYDNEKKICDFSRRVFSEWYNKLEIEKTKLNEEALSKVRFHDINSQGRELPGFTKYRVFESVIREQISKLLGPSLQMMKELADKTQQVFNAMGVEHFMLFPNLIQATKELIAEIRHKQEQDAEQMLGMYFNMEGMVYAPDAMYCSKLTEIQSRPEKGSQRELSSPTHNSSHEMAAHLQAYYQIAIDRLVQMVPLVSRYHLLQEFAQCLKLQMTQKFLNEADTEGLLVERPEIANKRKRLTNSLKQLDKARAFLMSK</sequence>
<dbReference type="InterPro" id="IPR030381">
    <property type="entry name" value="G_DYNAMIN_dom"/>
</dbReference>
<evidence type="ECO:0000259" key="4">
    <source>
        <dbReference type="PROSITE" id="PS51388"/>
    </source>
</evidence>
<evidence type="ECO:0000256" key="3">
    <source>
        <dbReference type="RuleBase" id="RU003932"/>
    </source>
</evidence>
<feature type="domain" description="GED" evidence="4">
    <location>
        <begin position="497"/>
        <end position="583"/>
    </location>
</feature>
<dbReference type="Pfam" id="PF00350">
    <property type="entry name" value="Dynamin_N"/>
    <property type="match status" value="1"/>
</dbReference>
<feature type="domain" description="Dynamin-type G" evidence="5">
    <location>
        <begin position="30"/>
        <end position="296"/>
    </location>
</feature>
<comment type="similarity">
    <text evidence="3">Belongs to the TRAFAC class dynamin-like GTPase superfamily. Dynamin/Fzo/YdjA family.</text>
</comment>
<dbReference type="InterPro" id="IPR045063">
    <property type="entry name" value="Dynamin_N"/>
</dbReference>
<keyword evidence="7" id="KW-1185">Reference proteome</keyword>
<dbReference type="PANTHER" id="PTHR11566:SF231">
    <property type="entry name" value="INTERFERON-INDUCED GTP-BINDING PROTEIN MX"/>
    <property type="match status" value="1"/>
</dbReference>
<dbReference type="SMART" id="SM00053">
    <property type="entry name" value="DYNc"/>
    <property type="match status" value="1"/>
</dbReference>
<protein>
    <recommendedName>
        <fullName evidence="8">Interferon-induced GTP-binding protein Mx</fullName>
    </recommendedName>
</protein>
<dbReference type="OMA" id="THNSSHE"/>
<evidence type="ECO:0000313" key="7">
    <source>
        <dbReference type="Proteomes" id="UP000287033"/>
    </source>
</evidence>
<evidence type="ECO:0000256" key="2">
    <source>
        <dbReference type="ARBA" id="ARBA00023134"/>
    </source>
</evidence>
<organism evidence="6 7">
    <name type="scientific">Chiloscyllium punctatum</name>
    <name type="common">Brownbanded bambooshark</name>
    <name type="synonym">Hemiscyllium punctatum</name>
    <dbReference type="NCBI Taxonomy" id="137246"/>
    <lineage>
        <taxon>Eukaryota</taxon>
        <taxon>Metazoa</taxon>
        <taxon>Chordata</taxon>
        <taxon>Craniata</taxon>
        <taxon>Vertebrata</taxon>
        <taxon>Chondrichthyes</taxon>
        <taxon>Elasmobranchii</taxon>
        <taxon>Galeomorphii</taxon>
        <taxon>Galeoidea</taxon>
        <taxon>Orectolobiformes</taxon>
        <taxon>Hemiscylliidae</taxon>
        <taxon>Chiloscyllium</taxon>
    </lineage>
</organism>
<gene>
    <name evidence="6" type="ORF">chiPu_0003797</name>
</gene>
<dbReference type="Pfam" id="PF01031">
    <property type="entry name" value="Dynamin_M"/>
    <property type="match status" value="1"/>
</dbReference>
<dbReference type="InterPro" id="IPR019762">
    <property type="entry name" value="Dynamin_GTPase_CS"/>
</dbReference>
<dbReference type="PROSITE" id="PS51718">
    <property type="entry name" value="G_DYNAMIN_2"/>
    <property type="match status" value="1"/>
</dbReference>
<dbReference type="Proteomes" id="UP000287033">
    <property type="component" value="Unassembled WGS sequence"/>
</dbReference>
<dbReference type="InterPro" id="IPR022812">
    <property type="entry name" value="Dynamin"/>
</dbReference>
<dbReference type="GO" id="GO:0031623">
    <property type="term" value="P:receptor internalization"/>
    <property type="evidence" value="ECO:0007669"/>
    <property type="project" value="TreeGrafter"/>
</dbReference>
<dbReference type="GO" id="GO:0005886">
    <property type="term" value="C:plasma membrane"/>
    <property type="evidence" value="ECO:0007669"/>
    <property type="project" value="TreeGrafter"/>
</dbReference>